<dbReference type="GO" id="GO:0003700">
    <property type="term" value="F:DNA-binding transcription factor activity"/>
    <property type="evidence" value="ECO:0007669"/>
    <property type="project" value="TreeGrafter"/>
</dbReference>
<accession>A0A075UUN7</accession>
<protein>
    <recommendedName>
        <fullName evidence="3">HTH tetR-type domain-containing protein</fullName>
    </recommendedName>
</protein>
<dbReference type="PANTHER" id="PTHR30055:SF226">
    <property type="entry name" value="HTH-TYPE TRANSCRIPTIONAL REGULATOR PKSA"/>
    <property type="match status" value="1"/>
</dbReference>
<evidence type="ECO:0000313" key="5">
    <source>
        <dbReference type="Proteomes" id="UP000028492"/>
    </source>
</evidence>
<evidence type="ECO:0000256" key="1">
    <source>
        <dbReference type="ARBA" id="ARBA00023125"/>
    </source>
</evidence>
<dbReference type="InterPro" id="IPR001647">
    <property type="entry name" value="HTH_TetR"/>
</dbReference>
<dbReference type="eggNOG" id="COG1309">
    <property type="taxonomic scope" value="Bacteria"/>
</dbReference>
<dbReference type="InterPro" id="IPR009057">
    <property type="entry name" value="Homeodomain-like_sf"/>
</dbReference>
<dbReference type="RefSeq" id="WP_038513618.1">
    <property type="nucleotide sequence ID" value="NZ_CP008953.1"/>
</dbReference>
<dbReference type="InterPro" id="IPR050109">
    <property type="entry name" value="HTH-type_TetR-like_transc_reg"/>
</dbReference>
<gene>
    <name evidence="4" type="ORF">AJAP_19425</name>
</gene>
<dbReference type="AlphaFoldDB" id="A0A075UUN7"/>
<dbReference type="GO" id="GO:0000976">
    <property type="term" value="F:transcription cis-regulatory region binding"/>
    <property type="evidence" value="ECO:0007669"/>
    <property type="project" value="TreeGrafter"/>
</dbReference>
<evidence type="ECO:0000313" key="4">
    <source>
        <dbReference type="EMBL" id="AIG76748.1"/>
    </source>
</evidence>
<reference evidence="4 5" key="1">
    <citation type="journal article" date="2014" name="J. Biotechnol.">
        <title>Complete genome sequence of the actinobacterium Amycolatopsis japonica MG417-CF17(T) (=DSM 44213T) producing (S,S)-N,N'-ethylenediaminedisuccinic acid.</title>
        <authorList>
            <person name="Stegmann E."/>
            <person name="Albersmeier A."/>
            <person name="Spohn M."/>
            <person name="Gert H."/>
            <person name="Weber T."/>
            <person name="Wohlleben W."/>
            <person name="Kalinowski J."/>
            <person name="Ruckert C."/>
        </authorList>
    </citation>
    <scope>NUCLEOTIDE SEQUENCE [LARGE SCALE GENOMIC DNA]</scope>
    <source>
        <strain evidence="5">MG417-CF17 (DSM 44213)</strain>
    </source>
</reference>
<organism evidence="4 5">
    <name type="scientific">Amycolatopsis japonica</name>
    <dbReference type="NCBI Taxonomy" id="208439"/>
    <lineage>
        <taxon>Bacteria</taxon>
        <taxon>Bacillati</taxon>
        <taxon>Actinomycetota</taxon>
        <taxon>Actinomycetes</taxon>
        <taxon>Pseudonocardiales</taxon>
        <taxon>Pseudonocardiaceae</taxon>
        <taxon>Amycolatopsis</taxon>
        <taxon>Amycolatopsis japonica group</taxon>
    </lineage>
</organism>
<dbReference type="PANTHER" id="PTHR30055">
    <property type="entry name" value="HTH-TYPE TRANSCRIPTIONAL REGULATOR RUTR"/>
    <property type="match status" value="1"/>
</dbReference>
<feature type="DNA-binding region" description="H-T-H motif" evidence="2">
    <location>
        <begin position="38"/>
        <end position="57"/>
    </location>
</feature>
<dbReference type="KEGG" id="aja:AJAP_19425"/>
<dbReference type="EMBL" id="CP008953">
    <property type="protein sequence ID" value="AIG76748.1"/>
    <property type="molecule type" value="Genomic_DNA"/>
</dbReference>
<evidence type="ECO:0000259" key="3">
    <source>
        <dbReference type="PROSITE" id="PS50977"/>
    </source>
</evidence>
<dbReference type="STRING" id="208439.AJAP_19425"/>
<sequence>MGHHGWRGNPPGTEREARRRIVEAATACIDRVGLAKTSLSDVAAEAGVTRQTVYRYFPSLADILSAVALDRVEEFAGRMERHLAAFADPAEVAVESVVFGVRAVPDEPYLGLLLKAGEADVFTVAVTSAQSFALGARILRNVPVDWAAVGVTTDDDFEGLAEMLMRLFLSFLQYPSTPAHTDERLRAMVRRWIGPALTARP</sequence>
<dbReference type="Pfam" id="PF00440">
    <property type="entry name" value="TetR_N"/>
    <property type="match status" value="1"/>
</dbReference>
<dbReference type="SUPFAM" id="SSF46689">
    <property type="entry name" value="Homeodomain-like"/>
    <property type="match status" value="1"/>
</dbReference>
<dbReference type="Gene3D" id="1.10.357.10">
    <property type="entry name" value="Tetracycline Repressor, domain 2"/>
    <property type="match status" value="1"/>
</dbReference>
<dbReference type="Proteomes" id="UP000028492">
    <property type="component" value="Chromosome"/>
</dbReference>
<feature type="domain" description="HTH tetR-type" evidence="3">
    <location>
        <begin position="15"/>
        <end position="75"/>
    </location>
</feature>
<proteinExistence type="predicted"/>
<dbReference type="HOGENOM" id="CLU_069356_39_4_11"/>
<name>A0A075UUN7_9PSEU</name>
<keyword evidence="1 2" id="KW-0238">DNA-binding</keyword>
<keyword evidence="5" id="KW-1185">Reference proteome</keyword>
<dbReference type="PROSITE" id="PS50977">
    <property type="entry name" value="HTH_TETR_2"/>
    <property type="match status" value="1"/>
</dbReference>
<evidence type="ECO:0000256" key="2">
    <source>
        <dbReference type="PROSITE-ProRule" id="PRU00335"/>
    </source>
</evidence>
<dbReference type="PRINTS" id="PR00455">
    <property type="entry name" value="HTHTETR"/>
</dbReference>